<dbReference type="AlphaFoldDB" id="A0A383W3Q1"/>
<reference evidence="3 4" key="1">
    <citation type="submission" date="2016-10" db="EMBL/GenBank/DDBJ databases">
        <authorList>
            <person name="Cai Z."/>
        </authorList>
    </citation>
    <scope>NUCLEOTIDE SEQUENCE [LARGE SCALE GENOMIC DNA]</scope>
</reference>
<evidence type="ECO:0000313" key="3">
    <source>
        <dbReference type="EMBL" id="SZX72101.1"/>
    </source>
</evidence>
<feature type="region of interest" description="Disordered" evidence="1">
    <location>
        <begin position="145"/>
        <end position="175"/>
    </location>
</feature>
<feature type="transmembrane region" description="Helical" evidence="2">
    <location>
        <begin position="196"/>
        <end position="217"/>
    </location>
</feature>
<sequence>MKSCTCLQATQRLALPARSNLRRAGRCQSQSGRVEPFNEGAAQVKRLVSRDRAEMLGNKVDILDKYTTEFGDPDADIPAAFAASPTAAAAPAAAPAAEPAAAAPAAAPASSSSSASSAPAAPSSPFAASPSSPFAAKAAPVATKFTGSSASPFGTASRTRSMLEPTGLTPDMGPDPIVKMAPTPGNIISRITLTQVVLFCTFTSMIGLMLGTFYVVVGTGAVRLAGIE</sequence>
<feature type="compositionally biased region" description="Polar residues" evidence="1">
    <location>
        <begin position="145"/>
        <end position="160"/>
    </location>
</feature>
<dbReference type="EMBL" id="FNXT01001103">
    <property type="protein sequence ID" value="SZX72101.1"/>
    <property type="molecule type" value="Genomic_DNA"/>
</dbReference>
<keyword evidence="4" id="KW-1185">Reference proteome</keyword>
<dbReference type="Proteomes" id="UP000256970">
    <property type="component" value="Unassembled WGS sequence"/>
</dbReference>
<evidence type="ECO:0000256" key="1">
    <source>
        <dbReference type="SAM" id="MobiDB-lite"/>
    </source>
</evidence>
<protein>
    <submittedName>
        <fullName evidence="3">Uncharacterized protein</fullName>
    </submittedName>
</protein>
<keyword evidence="2" id="KW-0812">Transmembrane</keyword>
<organism evidence="3 4">
    <name type="scientific">Tetradesmus obliquus</name>
    <name type="common">Green alga</name>
    <name type="synonym">Acutodesmus obliquus</name>
    <dbReference type="NCBI Taxonomy" id="3088"/>
    <lineage>
        <taxon>Eukaryota</taxon>
        <taxon>Viridiplantae</taxon>
        <taxon>Chlorophyta</taxon>
        <taxon>core chlorophytes</taxon>
        <taxon>Chlorophyceae</taxon>
        <taxon>CS clade</taxon>
        <taxon>Sphaeropleales</taxon>
        <taxon>Scenedesmaceae</taxon>
        <taxon>Tetradesmus</taxon>
    </lineage>
</organism>
<keyword evidence="2" id="KW-1133">Transmembrane helix</keyword>
<keyword evidence="2" id="KW-0472">Membrane</keyword>
<evidence type="ECO:0000256" key="2">
    <source>
        <dbReference type="SAM" id="Phobius"/>
    </source>
</evidence>
<proteinExistence type="predicted"/>
<gene>
    <name evidence="3" type="ORF">BQ4739_LOCUS12261</name>
</gene>
<name>A0A383W3Q1_TETOB</name>
<evidence type="ECO:0000313" key="4">
    <source>
        <dbReference type="Proteomes" id="UP000256970"/>
    </source>
</evidence>
<accession>A0A383W3Q1</accession>
<dbReference type="STRING" id="3088.A0A383W3Q1"/>